<protein>
    <submittedName>
        <fullName evidence="1">Unannotated protein</fullName>
    </submittedName>
</protein>
<gene>
    <name evidence="1" type="ORF">UFOPK1773_01069</name>
</gene>
<proteinExistence type="predicted"/>
<organism evidence="1">
    <name type="scientific">freshwater metagenome</name>
    <dbReference type="NCBI Taxonomy" id="449393"/>
    <lineage>
        <taxon>unclassified sequences</taxon>
        <taxon>metagenomes</taxon>
        <taxon>ecological metagenomes</taxon>
    </lineage>
</organism>
<name>A0A6J6G899_9ZZZZ</name>
<accession>A0A6J6G899</accession>
<dbReference type="AlphaFoldDB" id="A0A6J6G899"/>
<dbReference type="EMBL" id="CAEZUA010000085">
    <property type="protein sequence ID" value="CAB4595414.1"/>
    <property type="molecule type" value="Genomic_DNA"/>
</dbReference>
<evidence type="ECO:0000313" key="1">
    <source>
        <dbReference type="EMBL" id="CAB4595414.1"/>
    </source>
</evidence>
<sequence length="53" mass="5824">MSWGITEIPPRRAIVSAMRRPDIAVMFATTIGIVVPVESLEERSTSILLAIVE</sequence>
<reference evidence="1" key="1">
    <citation type="submission" date="2020-05" db="EMBL/GenBank/DDBJ databases">
        <authorList>
            <person name="Chiriac C."/>
            <person name="Salcher M."/>
            <person name="Ghai R."/>
            <person name="Kavagutti S V."/>
        </authorList>
    </citation>
    <scope>NUCLEOTIDE SEQUENCE</scope>
</reference>